<accession>A0A9W9UL80</accession>
<name>A0A9W9UL80_PENBR</name>
<dbReference type="EMBL" id="JAPZBR010000001">
    <property type="protein sequence ID" value="KAJ5367863.1"/>
    <property type="molecule type" value="Genomic_DNA"/>
</dbReference>
<feature type="region of interest" description="Disordered" evidence="1">
    <location>
        <begin position="1"/>
        <end position="102"/>
    </location>
</feature>
<organism evidence="2 4">
    <name type="scientific">Penicillium brevicompactum</name>
    <dbReference type="NCBI Taxonomy" id="5074"/>
    <lineage>
        <taxon>Eukaryota</taxon>
        <taxon>Fungi</taxon>
        <taxon>Dikarya</taxon>
        <taxon>Ascomycota</taxon>
        <taxon>Pezizomycotina</taxon>
        <taxon>Eurotiomycetes</taxon>
        <taxon>Eurotiomycetidae</taxon>
        <taxon>Eurotiales</taxon>
        <taxon>Aspergillaceae</taxon>
        <taxon>Penicillium</taxon>
    </lineage>
</organism>
<evidence type="ECO:0000313" key="4">
    <source>
        <dbReference type="Proteomes" id="UP001148299"/>
    </source>
</evidence>
<feature type="compositionally biased region" description="Basic and acidic residues" evidence="1">
    <location>
        <begin position="1"/>
        <end position="11"/>
    </location>
</feature>
<reference evidence="2" key="2">
    <citation type="journal article" date="2023" name="IMA Fungus">
        <title>Comparative genomic study of the Penicillium genus elucidates a diverse pangenome and 15 lateral gene transfer events.</title>
        <authorList>
            <person name="Petersen C."/>
            <person name="Sorensen T."/>
            <person name="Nielsen M.R."/>
            <person name="Sondergaard T.E."/>
            <person name="Sorensen J.L."/>
            <person name="Fitzpatrick D.A."/>
            <person name="Frisvad J.C."/>
            <person name="Nielsen K.L."/>
        </authorList>
    </citation>
    <scope>NUCLEOTIDE SEQUENCE</scope>
    <source>
        <strain evidence="2">IBT 35675</strain>
    </source>
</reference>
<evidence type="ECO:0000256" key="1">
    <source>
        <dbReference type="SAM" id="MobiDB-lite"/>
    </source>
</evidence>
<keyword evidence="4" id="KW-1185">Reference proteome</keyword>
<sequence length="118" mass="13071">MDNDKKEEHSRGGPPVTSQHHTEDMALSLQDKNHSPGLVPLGEEERSRQGASSRRSAHGFFGMKIDESSRVFNGDARGKHPHGTQFHMISGGSVKNNSTLFNGDLDPESFKKIFAKER</sequence>
<protein>
    <submittedName>
        <fullName evidence="2">Uncharacterized protein</fullName>
    </submittedName>
</protein>
<evidence type="ECO:0000313" key="2">
    <source>
        <dbReference type="EMBL" id="KAJ5346732.1"/>
    </source>
</evidence>
<dbReference type="AlphaFoldDB" id="A0A9W9UL80"/>
<gene>
    <name evidence="3" type="ORF">N7541_001804</name>
    <name evidence="2" type="ORF">N7541_009214</name>
</gene>
<proteinExistence type="predicted"/>
<dbReference type="EMBL" id="JAPZBR010000007">
    <property type="protein sequence ID" value="KAJ5346732.1"/>
    <property type="molecule type" value="Genomic_DNA"/>
</dbReference>
<comment type="caution">
    <text evidence="2">The sequence shown here is derived from an EMBL/GenBank/DDBJ whole genome shotgun (WGS) entry which is preliminary data.</text>
</comment>
<reference evidence="2" key="1">
    <citation type="submission" date="2022-12" db="EMBL/GenBank/DDBJ databases">
        <authorList>
            <person name="Petersen C."/>
        </authorList>
    </citation>
    <scope>NUCLEOTIDE SEQUENCE</scope>
    <source>
        <strain evidence="2">IBT 35675</strain>
    </source>
</reference>
<dbReference type="Proteomes" id="UP001148299">
    <property type="component" value="Unassembled WGS sequence"/>
</dbReference>
<evidence type="ECO:0000313" key="3">
    <source>
        <dbReference type="EMBL" id="KAJ5367863.1"/>
    </source>
</evidence>